<reference evidence="3 4" key="1">
    <citation type="submission" date="2019-07" db="EMBL/GenBank/DDBJ databases">
        <title>Quadrisphaera sp. strain DD2A genome sequencing and assembly.</title>
        <authorList>
            <person name="Kim I."/>
        </authorList>
    </citation>
    <scope>NUCLEOTIDE SEQUENCE [LARGE SCALE GENOMIC DNA]</scope>
    <source>
        <strain evidence="3 4">DD2A</strain>
    </source>
</reference>
<protein>
    <recommendedName>
        <fullName evidence="2">SAF domain-containing protein</fullName>
    </recommendedName>
</protein>
<feature type="domain" description="SAF" evidence="2">
    <location>
        <begin position="54"/>
        <end position="117"/>
    </location>
</feature>
<dbReference type="OrthoDB" id="5192391at2"/>
<dbReference type="Pfam" id="PF08666">
    <property type="entry name" value="SAF"/>
    <property type="match status" value="1"/>
</dbReference>
<dbReference type="RefSeq" id="WP_147924708.1">
    <property type="nucleotide sequence ID" value="NZ_VKAC01000001.1"/>
</dbReference>
<evidence type="ECO:0000259" key="2">
    <source>
        <dbReference type="SMART" id="SM00858"/>
    </source>
</evidence>
<evidence type="ECO:0000313" key="3">
    <source>
        <dbReference type="EMBL" id="TXR58097.1"/>
    </source>
</evidence>
<evidence type="ECO:0000313" key="4">
    <source>
        <dbReference type="Proteomes" id="UP000321234"/>
    </source>
</evidence>
<dbReference type="InterPro" id="IPR013974">
    <property type="entry name" value="SAF"/>
</dbReference>
<evidence type="ECO:0000256" key="1">
    <source>
        <dbReference type="SAM" id="MobiDB-lite"/>
    </source>
</evidence>
<dbReference type="EMBL" id="VKAC01000001">
    <property type="protein sequence ID" value="TXR58097.1"/>
    <property type="molecule type" value="Genomic_DNA"/>
</dbReference>
<dbReference type="Proteomes" id="UP000321234">
    <property type="component" value="Unassembled WGS sequence"/>
</dbReference>
<name>A0A5C8ZJQ7_9ACTN</name>
<dbReference type="SMART" id="SM00858">
    <property type="entry name" value="SAF"/>
    <property type="match status" value="1"/>
</dbReference>
<keyword evidence="4" id="KW-1185">Reference proteome</keyword>
<gene>
    <name evidence="3" type="ORF">FMM08_02535</name>
</gene>
<proteinExistence type="predicted"/>
<comment type="caution">
    <text evidence="3">The sequence shown here is derived from an EMBL/GenBank/DDBJ whole genome shotgun (WGS) entry which is preliminary data.</text>
</comment>
<dbReference type="CDD" id="cd11614">
    <property type="entry name" value="SAF_CpaB_FlgA_like"/>
    <property type="match status" value="1"/>
</dbReference>
<accession>A0A5C8ZJQ7</accession>
<feature type="region of interest" description="Disordered" evidence="1">
    <location>
        <begin position="1"/>
        <end position="20"/>
    </location>
</feature>
<organism evidence="3 4">
    <name type="scientific">Quadrisphaera setariae</name>
    <dbReference type="NCBI Taxonomy" id="2593304"/>
    <lineage>
        <taxon>Bacteria</taxon>
        <taxon>Bacillati</taxon>
        <taxon>Actinomycetota</taxon>
        <taxon>Actinomycetes</taxon>
        <taxon>Kineosporiales</taxon>
        <taxon>Kineosporiaceae</taxon>
        <taxon>Quadrisphaera</taxon>
    </lineage>
</organism>
<sequence length="242" mass="23738">MAATRPTALTPASPPAARLRAPSWRDPRLVVGLLLVLASVLAGARVVSAADSTVPVWVAASTLVPGQEITAADLRAVRVHLEGGTGGYLPADERAPQGAVALREVTSGDLLPRSAVGSASALATRPVGLPVTGPLPSGLVAGALVDVWVTPAPARLGASPVTAAGTSTTTGAGAQGASGPHQLATSAVVHEVVTDGGSFATGRGGLVQVDLPPAQLQQALQALAAEATVSLVLVPGSSPAGR</sequence>
<dbReference type="AlphaFoldDB" id="A0A5C8ZJQ7"/>